<reference evidence="3 4" key="1">
    <citation type="journal article" date="2019" name="Sci. Rep.">
        <title>Orb-weaving spider Araneus ventricosus genome elucidates the spidroin gene catalogue.</title>
        <authorList>
            <person name="Kono N."/>
            <person name="Nakamura H."/>
            <person name="Ohtoshi R."/>
            <person name="Moran D.A.P."/>
            <person name="Shinohara A."/>
            <person name="Yoshida Y."/>
            <person name="Fujiwara M."/>
            <person name="Mori M."/>
            <person name="Tomita M."/>
            <person name="Arakawa K."/>
        </authorList>
    </citation>
    <scope>NUCLEOTIDE SEQUENCE [LARGE SCALE GENOMIC DNA]</scope>
</reference>
<dbReference type="AlphaFoldDB" id="A0A4Y2WMN8"/>
<comment type="caution">
    <text evidence="3">The sequence shown here is derived from an EMBL/GenBank/DDBJ whole genome shotgun (WGS) entry which is preliminary data.</text>
</comment>
<dbReference type="EMBL" id="BGPR01062025">
    <property type="protein sequence ID" value="GBO37542.1"/>
    <property type="molecule type" value="Genomic_DNA"/>
</dbReference>
<dbReference type="Gene3D" id="1.20.920.20">
    <property type="match status" value="1"/>
</dbReference>
<sequence length="179" mass="19797">DITVVKSMKSPPAGVKLVMEAICVLKGIKPDRIPDPAGTGKMIEDYWGPSKKLLGDMKFLESLKNYDKDNISPKAMKEIRKTYISNPEFDPEKIKIASTAAEGLCRWVRAMDSYDEVIKIVAPKKEALAQAEKDLNEALSALKVKQDSLKEVQNKLAALEQKLAQAQKEKGGTCSSQFL</sequence>
<accession>A0A4Y2WMN8</accession>
<evidence type="ECO:0000313" key="4">
    <source>
        <dbReference type="Proteomes" id="UP000499080"/>
    </source>
</evidence>
<dbReference type="GO" id="GO:0030286">
    <property type="term" value="C:dynein complex"/>
    <property type="evidence" value="ECO:0007669"/>
    <property type="project" value="InterPro"/>
</dbReference>
<dbReference type="GO" id="GO:0051959">
    <property type="term" value="F:dynein light intermediate chain binding"/>
    <property type="evidence" value="ECO:0007669"/>
    <property type="project" value="InterPro"/>
</dbReference>
<dbReference type="PANTHER" id="PTHR45703:SF1">
    <property type="entry name" value="DYNEINS HEAVY CHAIN"/>
    <property type="match status" value="1"/>
</dbReference>
<protein>
    <submittedName>
        <fullName evidence="3">Dynein heavy chain 7, axonemal</fullName>
    </submittedName>
</protein>
<dbReference type="InterPro" id="IPR026983">
    <property type="entry name" value="DHC"/>
</dbReference>
<dbReference type="Pfam" id="PF12777">
    <property type="entry name" value="MT"/>
    <property type="match status" value="1"/>
</dbReference>
<evidence type="ECO:0000313" key="3">
    <source>
        <dbReference type="EMBL" id="GBO37542.1"/>
    </source>
</evidence>
<dbReference type="PANTHER" id="PTHR45703">
    <property type="entry name" value="DYNEIN HEAVY CHAIN"/>
    <property type="match status" value="1"/>
</dbReference>
<dbReference type="OrthoDB" id="447173at2759"/>
<gene>
    <name evidence="3" type="primary">DNAH7_6</name>
    <name evidence="3" type="ORF">AVEN_129459_1</name>
</gene>
<feature type="domain" description="Dynein heavy chain coiled coil stalk" evidence="2">
    <location>
        <begin position="2"/>
        <end position="170"/>
    </location>
</feature>
<name>A0A4Y2WMN8_ARAVE</name>
<keyword evidence="1" id="KW-0175">Coiled coil</keyword>
<feature type="non-terminal residue" evidence="3">
    <location>
        <position position="1"/>
    </location>
</feature>
<dbReference type="InterPro" id="IPR024743">
    <property type="entry name" value="Dynein_HC_stalk"/>
</dbReference>
<keyword evidence="4" id="KW-1185">Reference proteome</keyword>
<dbReference type="GO" id="GO:0045505">
    <property type="term" value="F:dynein intermediate chain binding"/>
    <property type="evidence" value="ECO:0007669"/>
    <property type="project" value="InterPro"/>
</dbReference>
<organism evidence="3 4">
    <name type="scientific">Araneus ventricosus</name>
    <name type="common">Orbweaver spider</name>
    <name type="synonym">Epeira ventricosa</name>
    <dbReference type="NCBI Taxonomy" id="182803"/>
    <lineage>
        <taxon>Eukaryota</taxon>
        <taxon>Metazoa</taxon>
        <taxon>Ecdysozoa</taxon>
        <taxon>Arthropoda</taxon>
        <taxon>Chelicerata</taxon>
        <taxon>Arachnida</taxon>
        <taxon>Araneae</taxon>
        <taxon>Araneomorphae</taxon>
        <taxon>Entelegynae</taxon>
        <taxon>Araneoidea</taxon>
        <taxon>Araneidae</taxon>
        <taxon>Araneus</taxon>
    </lineage>
</organism>
<dbReference type="Proteomes" id="UP000499080">
    <property type="component" value="Unassembled WGS sequence"/>
</dbReference>
<evidence type="ECO:0000256" key="1">
    <source>
        <dbReference type="SAM" id="Coils"/>
    </source>
</evidence>
<evidence type="ECO:0000259" key="2">
    <source>
        <dbReference type="Pfam" id="PF12777"/>
    </source>
</evidence>
<proteinExistence type="predicted"/>
<feature type="coiled-coil region" evidence="1">
    <location>
        <begin position="125"/>
        <end position="169"/>
    </location>
</feature>
<dbReference type="GO" id="GO:0007018">
    <property type="term" value="P:microtubule-based movement"/>
    <property type="evidence" value="ECO:0007669"/>
    <property type="project" value="InterPro"/>
</dbReference>